<dbReference type="InterPro" id="IPR045380">
    <property type="entry name" value="LD_TPept_scaffold_dom"/>
</dbReference>
<evidence type="ECO:0000313" key="10">
    <source>
        <dbReference type="EMBL" id="XDU95324.1"/>
    </source>
</evidence>
<evidence type="ECO:0000256" key="3">
    <source>
        <dbReference type="ARBA" id="ARBA00022679"/>
    </source>
</evidence>
<organism evidence="10">
    <name type="scientific">Flavobacterium sp. WC2409</name>
    <dbReference type="NCBI Taxonomy" id="3234139"/>
    <lineage>
        <taxon>Bacteria</taxon>
        <taxon>Pseudomonadati</taxon>
        <taxon>Bacteroidota</taxon>
        <taxon>Flavobacteriia</taxon>
        <taxon>Flavobacteriales</taxon>
        <taxon>Flavobacteriaceae</taxon>
        <taxon>Flavobacterium</taxon>
    </lineage>
</organism>
<evidence type="ECO:0000256" key="4">
    <source>
        <dbReference type="ARBA" id="ARBA00022960"/>
    </source>
</evidence>
<evidence type="ECO:0000256" key="1">
    <source>
        <dbReference type="ARBA" id="ARBA00004752"/>
    </source>
</evidence>
<feature type="chain" id="PRO_5044299871" evidence="8">
    <location>
        <begin position="19"/>
        <end position="536"/>
    </location>
</feature>
<proteinExistence type="inferred from homology"/>
<evidence type="ECO:0000256" key="5">
    <source>
        <dbReference type="ARBA" id="ARBA00022984"/>
    </source>
</evidence>
<dbReference type="CDD" id="cd16913">
    <property type="entry name" value="YkuD_like"/>
    <property type="match status" value="1"/>
</dbReference>
<dbReference type="GO" id="GO:0004180">
    <property type="term" value="F:carboxypeptidase activity"/>
    <property type="evidence" value="ECO:0007669"/>
    <property type="project" value="UniProtKB-ARBA"/>
</dbReference>
<accession>A0AB39W3V2</accession>
<dbReference type="EMBL" id="CP165625">
    <property type="protein sequence ID" value="XDU95324.1"/>
    <property type="molecule type" value="Genomic_DNA"/>
</dbReference>
<dbReference type="Gene3D" id="2.40.440.10">
    <property type="entry name" value="L,D-transpeptidase catalytic domain-like"/>
    <property type="match status" value="1"/>
</dbReference>
<evidence type="ECO:0000259" key="9">
    <source>
        <dbReference type="PROSITE" id="PS52029"/>
    </source>
</evidence>
<comment type="pathway">
    <text evidence="1 7">Cell wall biogenesis; peptidoglycan biosynthesis.</text>
</comment>
<dbReference type="SUPFAM" id="SSF47090">
    <property type="entry name" value="PGBD-like"/>
    <property type="match status" value="1"/>
</dbReference>
<feature type="signal peptide" evidence="8">
    <location>
        <begin position="1"/>
        <end position="18"/>
    </location>
</feature>
<comment type="similarity">
    <text evidence="2">Belongs to the YkuD family.</text>
</comment>
<dbReference type="InterPro" id="IPR052905">
    <property type="entry name" value="LD-transpeptidase_YkuD-like"/>
</dbReference>
<gene>
    <name evidence="10" type="ORF">AB3G34_15725</name>
</gene>
<evidence type="ECO:0000256" key="6">
    <source>
        <dbReference type="ARBA" id="ARBA00023316"/>
    </source>
</evidence>
<dbReference type="PANTHER" id="PTHR41533:SF2">
    <property type="entry name" value="BLR7131 PROTEIN"/>
    <property type="match status" value="1"/>
</dbReference>
<keyword evidence="3" id="KW-0808">Transferase</keyword>
<reference evidence="10" key="1">
    <citation type="submission" date="2024-07" db="EMBL/GenBank/DDBJ databases">
        <authorList>
            <person name="Biller S.J."/>
        </authorList>
    </citation>
    <scope>NUCLEOTIDE SEQUENCE</scope>
    <source>
        <strain evidence="10">WC2409</strain>
    </source>
</reference>
<dbReference type="GO" id="GO:0016740">
    <property type="term" value="F:transferase activity"/>
    <property type="evidence" value="ECO:0007669"/>
    <property type="project" value="UniProtKB-KW"/>
</dbReference>
<protein>
    <submittedName>
        <fullName evidence="10">Murein L,D-transpeptidase</fullName>
    </submittedName>
</protein>
<feature type="active site" description="Proton donor/acceptor" evidence="7">
    <location>
        <position position="434"/>
    </location>
</feature>
<dbReference type="PROSITE" id="PS52029">
    <property type="entry name" value="LD_TPASE"/>
    <property type="match status" value="1"/>
</dbReference>
<evidence type="ECO:0000256" key="7">
    <source>
        <dbReference type="PROSITE-ProRule" id="PRU01373"/>
    </source>
</evidence>
<dbReference type="GO" id="GO:0071555">
    <property type="term" value="P:cell wall organization"/>
    <property type="evidence" value="ECO:0007669"/>
    <property type="project" value="UniProtKB-UniRule"/>
</dbReference>
<feature type="active site" description="Nucleophile" evidence="7">
    <location>
        <position position="453"/>
    </location>
</feature>
<evidence type="ECO:0000256" key="2">
    <source>
        <dbReference type="ARBA" id="ARBA00005992"/>
    </source>
</evidence>
<keyword evidence="5 7" id="KW-0573">Peptidoglycan synthesis</keyword>
<dbReference type="GO" id="GO:0008360">
    <property type="term" value="P:regulation of cell shape"/>
    <property type="evidence" value="ECO:0007669"/>
    <property type="project" value="UniProtKB-UniRule"/>
</dbReference>
<dbReference type="InterPro" id="IPR038063">
    <property type="entry name" value="Transpep_catalytic_dom"/>
</dbReference>
<evidence type="ECO:0000256" key="8">
    <source>
        <dbReference type="SAM" id="SignalP"/>
    </source>
</evidence>
<dbReference type="Pfam" id="PF20142">
    <property type="entry name" value="Scaffold"/>
    <property type="match status" value="1"/>
</dbReference>
<keyword evidence="4 7" id="KW-0133">Cell shape</keyword>
<dbReference type="AlphaFoldDB" id="A0AB39W3V2"/>
<dbReference type="PANTHER" id="PTHR41533">
    <property type="entry name" value="L,D-TRANSPEPTIDASE HI_1667-RELATED"/>
    <property type="match status" value="1"/>
</dbReference>
<sequence length="536" mass="62710">MKNFFWLFIVLLSGYSIAAIPRDHKKKTTDTLSYCTPNSEEITANNSIVTIDLNTINRFFNMYSNLKKYRSDVILLYKNRNYKSIWYDDNQLIEFANVLYSKVNQLENEGLKFNLSYKDKIQAIFNTESAIEITKTEKELLLSTLYIYYAKKVFHGIDTNKVHETGWFLPRKNISYKTLLDSLLNTPELLDKNEKQLFGQYYKLRDALMRYRQIEKSGDWKPIETESGVKEFQPGDSSKTIAQIRHRLLVMGDLNTDSKSNIYDAELMAGILNFKKRNGYKPDYPIGSQHLNRMNLPIEKYIKTIMVNMERCRWIPPNLAKTDEFIIINIPSFTLIYKRNGQPILESKVFVGINMMETVLFSSSISKVVFSPYWNVPQSILENEIKPAMEKDTSYMTRHNLEWNKKSLRQRPGPTNALGVVKFVFPNTYSIYLHDTPYKLNFNYEFPRFSHGCINMQKAKELAYLILENNPDWPLDKINKAMDSGVETVCVLKKPIPIHIGYFTAWVDDAGEIHFYFDIYNKDNHLAELLFDDNLD</sequence>
<dbReference type="InterPro" id="IPR005490">
    <property type="entry name" value="LD_TPept_cat_dom"/>
</dbReference>
<dbReference type="RefSeq" id="WP_369752980.1">
    <property type="nucleotide sequence ID" value="NZ_CP165625.1"/>
</dbReference>
<feature type="domain" description="L,D-TPase catalytic" evidence="9">
    <location>
        <begin position="324"/>
        <end position="489"/>
    </location>
</feature>
<dbReference type="GO" id="GO:0009252">
    <property type="term" value="P:peptidoglycan biosynthetic process"/>
    <property type="evidence" value="ECO:0007669"/>
    <property type="project" value="UniProtKB-KW"/>
</dbReference>
<dbReference type="SUPFAM" id="SSF141523">
    <property type="entry name" value="L,D-transpeptidase catalytic domain-like"/>
    <property type="match status" value="1"/>
</dbReference>
<keyword evidence="8" id="KW-0732">Signal</keyword>
<keyword evidence="6 7" id="KW-0961">Cell wall biogenesis/degradation</keyword>
<dbReference type="Pfam" id="PF03734">
    <property type="entry name" value="YkuD"/>
    <property type="match status" value="1"/>
</dbReference>
<dbReference type="InterPro" id="IPR036365">
    <property type="entry name" value="PGBD-like_sf"/>
</dbReference>
<name>A0AB39W3V2_9FLAO</name>